<proteinExistence type="inferred from homology"/>
<comment type="similarity">
    <text evidence="1 5">Belongs to the iron/ascorbate-dependent oxidoreductase family.</text>
</comment>
<evidence type="ECO:0000256" key="3">
    <source>
        <dbReference type="ARBA" id="ARBA00023002"/>
    </source>
</evidence>
<evidence type="ECO:0000256" key="2">
    <source>
        <dbReference type="ARBA" id="ARBA00022723"/>
    </source>
</evidence>
<dbReference type="GO" id="GO:0051213">
    <property type="term" value="F:dioxygenase activity"/>
    <property type="evidence" value="ECO:0007669"/>
    <property type="project" value="UniProtKB-ARBA"/>
</dbReference>
<keyword evidence="2 5" id="KW-0479">Metal-binding</keyword>
<dbReference type="Pfam" id="PF03171">
    <property type="entry name" value="2OG-FeII_Oxy"/>
    <property type="match status" value="1"/>
</dbReference>
<dbReference type="PANTHER" id="PTHR10209">
    <property type="entry name" value="OXIDOREDUCTASE, 2OG-FE II OXYGENASE FAMILY PROTEIN"/>
    <property type="match status" value="1"/>
</dbReference>
<accession>A0AAN9HTY7</accession>
<dbReference type="InterPro" id="IPR044861">
    <property type="entry name" value="IPNS-like_FE2OG_OXY"/>
</dbReference>
<reference evidence="7 8" key="1">
    <citation type="submission" date="2024-01" db="EMBL/GenBank/DDBJ databases">
        <title>The genomes of 5 underutilized Papilionoideae crops provide insights into root nodulation and disease resistanc.</title>
        <authorList>
            <person name="Yuan L."/>
        </authorList>
    </citation>
    <scope>NUCLEOTIDE SEQUENCE [LARGE SCALE GENOMIC DNA]</scope>
    <source>
        <strain evidence="7">ZHUSHIDOU_FW_LH</strain>
        <tissue evidence="7">Leaf</tissue>
    </source>
</reference>
<evidence type="ECO:0000313" key="8">
    <source>
        <dbReference type="Proteomes" id="UP001372338"/>
    </source>
</evidence>
<keyword evidence="8" id="KW-1185">Reference proteome</keyword>
<dbReference type="GO" id="GO:0046872">
    <property type="term" value="F:metal ion binding"/>
    <property type="evidence" value="ECO:0007669"/>
    <property type="project" value="UniProtKB-KW"/>
</dbReference>
<evidence type="ECO:0000256" key="1">
    <source>
        <dbReference type="ARBA" id="ARBA00008056"/>
    </source>
</evidence>
<evidence type="ECO:0000256" key="4">
    <source>
        <dbReference type="ARBA" id="ARBA00023004"/>
    </source>
</evidence>
<dbReference type="AlphaFoldDB" id="A0AAN9HTY7"/>
<dbReference type="InterPro" id="IPR026992">
    <property type="entry name" value="DIOX_N"/>
</dbReference>
<dbReference type="EMBL" id="JAYWIO010000007">
    <property type="protein sequence ID" value="KAK7252065.1"/>
    <property type="molecule type" value="Genomic_DNA"/>
</dbReference>
<keyword evidence="4 5" id="KW-0408">Iron</keyword>
<evidence type="ECO:0000256" key="5">
    <source>
        <dbReference type="RuleBase" id="RU003682"/>
    </source>
</evidence>
<dbReference type="PRINTS" id="PR00682">
    <property type="entry name" value="IPNSYNTHASE"/>
</dbReference>
<dbReference type="Gene3D" id="2.60.120.330">
    <property type="entry name" value="B-lactam Antibiotic, Isopenicillin N Synthase, Chain"/>
    <property type="match status" value="1"/>
</dbReference>
<evidence type="ECO:0000259" key="6">
    <source>
        <dbReference type="PROSITE" id="PS51471"/>
    </source>
</evidence>
<dbReference type="Pfam" id="PF14226">
    <property type="entry name" value="DIOX_N"/>
    <property type="match status" value="1"/>
</dbReference>
<dbReference type="PROSITE" id="PS51471">
    <property type="entry name" value="FE2OG_OXY"/>
    <property type="match status" value="1"/>
</dbReference>
<feature type="domain" description="Fe2OG dioxygenase" evidence="6">
    <location>
        <begin position="204"/>
        <end position="305"/>
    </location>
</feature>
<dbReference type="InterPro" id="IPR027443">
    <property type="entry name" value="IPNS-like_sf"/>
</dbReference>
<organism evidence="7 8">
    <name type="scientific">Crotalaria pallida</name>
    <name type="common">Smooth rattlebox</name>
    <name type="synonym">Crotalaria striata</name>
    <dbReference type="NCBI Taxonomy" id="3830"/>
    <lineage>
        <taxon>Eukaryota</taxon>
        <taxon>Viridiplantae</taxon>
        <taxon>Streptophyta</taxon>
        <taxon>Embryophyta</taxon>
        <taxon>Tracheophyta</taxon>
        <taxon>Spermatophyta</taxon>
        <taxon>Magnoliopsida</taxon>
        <taxon>eudicotyledons</taxon>
        <taxon>Gunneridae</taxon>
        <taxon>Pentapetalae</taxon>
        <taxon>rosids</taxon>
        <taxon>fabids</taxon>
        <taxon>Fabales</taxon>
        <taxon>Fabaceae</taxon>
        <taxon>Papilionoideae</taxon>
        <taxon>50 kb inversion clade</taxon>
        <taxon>genistoids sensu lato</taxon>
        <taxon>core genistoids</taxon>
        <taxon>Crotalarieae</taxon>
        <taxon>Crotalaria</taxon>
    </lineage>
</organism>
<dbReference type="SUPFAM" id="SSF51197">
    <property type="entry name" value="Clavaminate synthase-like"/>
    <property type="match status" value="1"/>
</dbReference>
<gene>
    <name evidence="7" type="ORF">RIF29_35772</name>
</gene>
<comment type="caution">
    <text evidence="7">The sequence shown here is derived from an EMBL/GenBank/DDBJ whole genome shotgun (WGS) entry which is preliminary data.</text>
</comment>
<dbReference type="FunFam" id="2.60.120.330:FF:000012">
    <property type="entry name" value="Gibberellin 20 oxidase 1"/>
    <property type="match status" value="1"/>
</dbReference>
<protein>
    <recommendedName>
        <fullName evidence="6">Fe2OG dioxygenase domain-containing protein</fullName>
    </recommendedName>
</protein>
<dbReference type="Proteomes" id="UP001372338">
    <property type="component" value="Unassembled WGS sequence"/>
</dbReference>
<dbReference type="PANTHER" id="PTHR10209:SF856">
    <property type="entry name" value="GIBBERELLIN-44 DIOXYGENASE-RELATED"/>
    <property type="match status" value="1"/>
</dbReference>
<sequence length="360" mass="41705">MIGEVDSAYVQAPEHRPKPSVIIAEGIPLIDLSPINYNQQEEAAITTTVSIQGLVKEIASACKEWGFFQVINHKVPLDKRDRIEDAARKFFALSLDEKLKVRRDAVNVLGYFEAEHTKNVRDWKEIYDFNVQEPTFIPPSNEPDDEHNIQFQWDNRWPHNPPEFREACKEYAEEVEKLAYKLMELIALSLGLAPNRFRGFFRHNTSNIRLNHYPPCPYPHLALGLGRHKDTGVLTVLAQDDVGGLEVRRKSDGEWIRVKPIPNSFIINVGDMIQVWSNDAYESVEHRVMVNSERDRFSIPFFLKPALYTDVKPLEELIDDNNPPMYRAVNWGKFRSARMRSNFAKSNVENLQIYHFKISQ</sequence>
<keyword evidence="3 5" id="KW-0560">Oxidoreductase</keyword>
<evidence type="ECO:0000313" key="7">
    <source>
        <dbReference type="EMBL" id="KAK7252065.1"/>
    </source>
</evidence>
<dbReference type="InterPro" id="IPR005123">
    <property type="entry name" value="Oxoglu/Fe-dep_dioxygenase_dom"/>
</dbReference>
<name>A0AAN9HTY7_CROPI</name>